<name>A0A832SRP7_9CREN</name>
<feature type="binding site" evidence="6">
    <location>
        <position position="113"/>
    </location>
    <ligand>
        <name>Zn(2+)</name>
        <dbReference type="ChEBI" id="CHEBI:29105"/>
        <label>1</label>
        <note>catalytic</note>
    </ligand>
</feature>
<evidence type="ECO:0000256" key="4">
    <source>
        <dbReference type="ARBA" id="ARBA00022833"/>
    </source>
</evidence>
<dbReference type="InterPro" id="IPR024079">
    <property type="entry name" value="MetalloPept_cat_dom_sf"/>
</dbReference>
<dbReference type="GO" id="GO:0008237">
    <property type="term" value="F:metallopeptidase activity"/>
    <property type="evidence" value="ECO:0007669"/>
    <property type="project" value="UniProtKB-UniRule"/>
</dbReference>
<keyword evidence="5 6" id="KW-0482">Metalloprotease</keyword>
<feature type="binding site" evidence="6">
    <location>
        <position position="144"/>
    </location>
    <ligand>
        <name>Zn(2+)</name>
        <dbReference type="ChEBI" id="CHEBI:29105"/>
        <label>2</label>
    </ligand>
</feature>
<dbReference type="PANTHER" id="PTHR15910">
    <property type="entry name" value="ARCHAEMETZINCIN"/>
    <property type="match status" value="1"/>
</dbReference>
<comment type="similarity">
    <text evidence="6">Belongs to the peptidase M54 family.</text>
</comment>
<dbReference type="NCBIfam" id="NF033823">
    <property type="entry name" value="archmetzin"/>
    <property type="match status" value="1"/>
</dbReference>
<dbReference type="PANTHER" id="PTHR15910:SF1">
    <property type="entry name" value="ARCHAEMETZINCIN-2"/>
    <property type="match status" value="1"/>
</dbReference>
<evidence type="ECO:0000256" key="1">
    <source>
        <dbReference type="ARBA" id="ARBA00022670"/>
    </source>
</evidence>
<dbReference type="EC" id="3.4.-.-" evidence="6"/>
<dbReference type="GO" id="GO:0008270">
    <property type="term" value="F:zinc ion binding"/>
    <property type="evidence" value="ECO:0007669"/>
    <property type="project" value="UniProtKB-UniRule"/>
</dbReference>
<dbReference type="GeneID" id="1464188"/>
<dbReference type="CDD" id="cd11375">
    <property type="entry name" value="Peptidase_M54"/>
    <property type="match status" value="1"/>
</dbReference>
<organism evidence="7 8">
    <name type="scientific">Pyrobaculum aerophilum</name>
    <dbReference type="NCBI Taxonomy" id="13773"/>
    <lineage>
        <taxon>Archaea</taxon>
        <taxon>Thermoproteota</taxon>
        <taxon>Thermoprotei</taxon>
        <taxon>Thermoproteales</taxon>
        <taxon>Thermoproteaceae</taxon>
        <taxon>Pyrobaculum</taxon>
    </lineage>
</organism>
<evidence type="ECO:0000313" key="7">
    <source>
        <dbReference type="EMBL" id="HII46986.1"/>
    </source>
</evidence>
<proteinExistence type="inferred from homology"/>
<gene>
    <name evidence="6" type="primary">amzA</name>
    <name evidence="7" type="ORF">HA333_05945</name>
</gene>
<evidence type="ECO:0000256" key="2">
    <source>
        <dbReference type="ARBA" id="ARBA00022723"/>
    </source>
</evidence>
<dbReference type="RefSeq" id="WP_011008336.1">
    <property type="nucleotide sequence ID" value="NZ_DAIOPL010000001.1"/>
</dbReference>
<dbReference type="OMA" id="KDRGQYH"/>
<feature type="binding site" evidence="6">
    <location>
        <position position="125"/>
    </location>
    <ligand>
        <name>Zn(2+)</name>
        <dbReference type="ChEBI" id="CHEBI:29105"/>
        <label>2</label>
    </ligand>
</feature>
<feature type="active site" description="Proton acceptor" evidence="6">
    <location>
        <position position="110"/>
    </location>
</feature>
<accession>A0A832SRP7</accession>
<keyword evidence="2 6" id="KW-0479">Metal-binding</keyword>
<keyword evidence="3 6" id="KW-0378">Hydrolase</keyword>
<protein>
    <recommendedName>
        <fullName evidence="6">Archaemetzincin</fullName>
        <ecNumber evidence="6">3.4.-.-</ecNumber>
    </recommendedName>
</protein>
<comment type="caution">
    <text evidence="7">The sequence shown here is derived from an EMBL/GenBank/DDBJ whole genome shotgun (WGS) entry which is preliminary data.</text>
</comment>
<evidence type="ECO:0000256" key="3">
    <source>
        <dbReference type="ARBA" id="ARBA00022801"/>
    </source>
</evidence>
<dbReference type="SUPFAM" id="SSF55486">
    <property type="entry name" value="Metalloproteases ('zincins'), catalytic domain"/>
    <property type="match status" value="1"/>
</dbReference>
<dbReference type="Proteomes" id="UP000651120">
    <property type="component" value="Unassembled WGS sequence"/>
</dbReference>
<comment type="subunit">
    <text evidence="6">Monomer.</text>
</comment>
<dbReference type="InterPro" id="IPR012962">
    <property type="entry name" value="Pept_M54_archaemetzincn"/>
</dbReference>
<dbReference type="EMBL" id="DUJP01000026">
    <property type="protein sequence ID" value="HII46986.1"/>
    <property type="molecule type" value="Genomic_DNA"/>
</dbReference>
<feature type="binding site" evidence="6">
    <location>
        <position position="120"/>
    </location>
    <ligand>
        <name>Zn(2+)</name>
        <dbReference type="ChEBI" id="CHEBI:29105"/>
        <label>2</label>
    </ligand>
</feature>
<feature type="binding site" evidence="6">
    <location>
        <position position="109"/>
    </location>
    <ligand>
        <name>Zn(2+)</name>
        <dbReference type="ChEBI" id="CHEBI:29105"/>
        <label>1</label>
        <note>catalytic</note>
    </ligand>
</feature>
<dbReference type="PIRSF" id="PIRSF005785">
    <property type="entry name" value="Zn-prot_arch"/>
    <property type="match status" value="1"/>
</dbReference>
<keyword evidence="4 6" id="KW-0862">Zinc</keyword>
<dbReference type="HAMAP" id="MF_01842">
    <property type="entry name" value="Archaemetzincin"/>
    <property type="match status" value="1"/>
</dbReference>
<evidence type="ECO:0000313" key="8">
    <source>
        <dbReference type="Proteomes" id="UP000651120"/>
    </source>
</evidence>
<comment type="function">
    <text evidence="6">Probable zinc metalloprotease whose natural substrate is unknown.</text>
</comment>
<dbReference type="AlphaFoldDB" id="A0A832SRP7"/>
<dbReference type="SMR" id="A0A832SRP7"/>
<dbReference type="GO" id="GO:0006508">
    <property type="term" value="P:proteolysis"/>
    <property type="evidence" value="ECO:0007669"/>
    <property type="project" value="UniProtKB-UniRule"/>
</dbReference>
<evidence type="ECO:0000256" key="5">
    <source>
        <dbReference type="ARBA" id="ARBA00023049"/>
    </source>
</evidence>
<sequence>MRPRITVVAPSRIKPLEIPEFTTIWQFKDIDISHFLDLARGQCRADKVVEALSNGVKSPTVYVLDCDGYYPGLNFVFGLAVPVLKTAVVFTARLVGPRFEERLVKEITHEAGHLYGLAHCANPSCVMYFSNSLLDTDRKSPYFCPKCRENLARIL</sequence>
<feature type="binding site" evidence="6">
    <location>
        <position position="119"/>
    </location>
    <ligand>
        <name>Zn(2+)</name>
        <dbReference type="ChEBI" id="CHEBI:29105"/>
        <label>1</label>
        <note>catalytic</note>
    </ligand>
</feature>
<reference evidence="7" key="1">
    <citation type="journal article" date="2020" name="bioRxiv">
        <title>A rank-normalized archaeal taxonomy based on genome phylogeny resolves widespread incomplete and uneven classifications.</title>
        <authorList>
            <person name="Rinke C."/>
            <person name="Chuvochina M."/>
            <person name="Mussig A.J."/>
            <person name="Chaumeil P.-A."/>
            <person name="Waite D.W."/>
            <person name="Whitman W.B."/>
            <person name="Parks D.H."/>
            <person name="Hugenholtz P."/>
        </authorList>
    </citation>
    <scope>NUCLEOTIDE SEQUENCE</scope>
    <source>
        <strain evidence="7">UBA8839</strain>
    </source>
</reference>
<dbReference type="Gene3D" id="3.40.390.10">
    <property type="entry name" value="Collagenase (Catalytic Domain)"/>
    <property type="match status" value="1"/>
</dbReference>
<comment type="cofactor">
    <cofactor evidence="6">
        <name>Zn(2+)</name>
        <dbReference type="ChEBI" id="CHEBI:29105"/>
    </cofactor>
    <text evidence="6">Binds 2 Zn(2+) ions per subunit. One is catalytic, whereas the other seems to have a structural role.</text>
</comment>
<evidence type="ECO:0000256" key="6">
    <source>
        <dbReference type="HAMAP-Rule" id="MF_01842"/>
    </source>
</evidence>
<feature type="binding site" evidence="6">
    <location>
        <position position="147"/>
    </location>
    <ligand>
        <name>Zn(2+)</name>
        <dbReference type="ChEBI" id="CHEBI:29105"/>
        <label>2</label>
    </ligand>
</feature>
<keyword evidence="1 6" id="KW-0645">Protease</keyword>
<dbReference type="Pfam" id="PF07998">
    <property type="entry name" value="Peptidase_M54"/>
    <property type="match status" value="1"/>
</dbReference>
<dbReference type="InterPro" id="IPR012091">
    <property type="entry name" value="Pept_M54_archaemetzncn_arc/bac"/>
</dbReference>